<keyword evidence="2" id="KW-1185">Reference proteome</keyword>
<reference evidence="1 2" key="1">
    <citation type="submission" date="2024-02" db="EMBL/GenBank/DDBJ databases">
        <title>De novo assembly and annotation of 12 fungi associated with fruit tree decline syndrome in Ontario, Canada.</title>
        <authorList>
            <person name="Sulman M."/>
            <person name="Ellouze W."/>
            <person name="Ilyukhin E."/>
        </authorList>
    </citation>
    <scope>NUCLEOTIDE SEQUENCE [LARGE SCALE GENOMIC DNA]</scope>
    <source>
        <strain evidence="1 2">M42-189</strain>
    </source>
</reference>
<evidence type="ECO:0000313" key="2">
    <source>
        <dbReference type="Proteomes" id="UP001521785"/>
    </source>
</evidence>
<protein>
    <submittedName>
        <fullName evidence="1">Uncharacterized protein</fullName>
    </submittedName>
</protein>
<name>A0ABR3R7X6_9PLEO</name>
<sequence length="241" mass="27837">MTLEFTDAQKHALTCFGKPYPTDPDVRNWPIKDRNELFFSYDLITIFMAANTAFGIVFGEVCVVSKYALAAVSQTFAEHLLQNPNLDTFTFDVGRMDNLLQQEHEKAINALNTWLINLSTPNITDLQAPTFYSEVSLRHIARQLGMRSYLTDRTDTFIRDAQTHPLQPWQITELLYASSIEVNAPYPIIMEDDPLLGYIVQKMSERKNSLRDHEKEKMNKWLEQEENKALASAMRRLEEGR</sequence>
<organism evidence="1 2">
    <name type="scientific">Paraconiothyrium brasiliense</name>
    <dbReference type="NCBI Taxonomy" id="300254"/>
    <lineage>
        <taxon>Eukaryota</taxon>
        <taxon>Fungi</taxon>
        <taxon>Dikarya</taxon>
        <taxon>Ascomycota</taxon>
        <taxon>Pezizomycotina</taxon>
        <taxon>Dothideomycetes</taxon>
        <taxon>Pleosporomycetidae</taxon>
        <taxon>Pleosporales</taxon>
        <taxon>Massarineae</taxon>
        <taxon>Didymosphaeriaceae</taxon>
        <taxon>Paraconiothyrium</taxon>
    </lineage>
</organism>
<gene>
    <name evidence="1" type="ORF">SLS60_006936</name>
</gene>
<dbReference type="EMBL" id="JAKJXO020000009">
    <property type="protein sequence ID" value="KAL1600550.1"/>
    <property type="molecule type" value="Genomic_DNA"/>
</dbReference>
<proteinExistence type="predicted"/>
<accession>A0ABR3R7X6</accession>
<evidence type="ECO:0000313" key="1">
    <source>
        <dbReference type="EMBL" id="KAL1600550.1"/>
    </source>
</evidence>
<comment type="caution">
    <text evidence="1">The sequence shown here is derived from an EMBL/GenBank/DDBJ whole genome shotgun (WGS) entry which is preliminary data.</text>
</comment>
<dbReference type="Proteomes" id="UP001521785">
    <property type="component" value="Unassembled WGS sequence"/>
</dbReference>